<accession>W9GRN9</accession>
<evidence type="ECO:0000313" key="1">
    <source>
        <dbReference type="EMBL" id="EWY36434.1"/>
    </source>
</evidence>
<name>W9GRN9_9PROT</name>
<dbReference type="Pfam" id="PF03069">
    <property type="entry name" value="FmdA_AmdA"/>
    <property type="match status" value="2"/>
</dbReference>
<dbReference type="InterPro" id="IPR004304">
    <property type="entry name" value="FmdA_AmdA"/>
</dbReference>
<dbReference type="Proteomes" id="UP000019486">
    <property type="component" value="Unassembled WGS sequence"/>
</dbReference>
<proteinExistence type="predicted"/>
<dbReference type="RefSeq" id="WP_037460633.1">
    <property type="nucleotide sequence ID" value="NZ_AVFL01000043.1"/>
</dbReference>
<dbReference type="OrthoDB" id="9785236at2"/>
<dbReference type="GO" id="GO:0016811">
    <property type="term" value="F:hydrolase activity, acting on carbon-nitrogen (but not peptide) bonds, in linear amides"/>
    <property type="evidence" value="ECO:0007669"/>
    <property type="project" value="InterPro"/>
</dbReference>
<evidence type="ECO:0000313" key="2">
    <source>
        <dbReference type="Proteomes" id="UP000019486"/>
    </source>
</evidence>
<organism evidence="1 2">
    <name type="scientific">Skermanella stibiiresistens SB22</name>
    <dbReference type="NCBI Taxonomy" id="1385369"/>
    <lineage>
        <taxon>Bacteria</taxon>
        <taxon>Pseudomonadati</taxon>
        <taxon>Pseudomonadota</taxon>
        <taxon>Alphaproteobacteria</taxon>
        <taxon>Rhodospirillales</taxon>
        <taxon>Azospirillaceae</taxon>
        <taxon>Skermanella</taxon>
    </lineage>
</organism>
<dbReference type="EMBL" id="AVFL01000043">
    <property type="protein sequence ID" value="EWY36434.1"/>
    <property type="molecule type" value="Genomic_DNA"/>
</dbReference>
<dbReference type="Gene3D" id="2.60.120.580">
    <property type="entry name" value="Acetamidase/Formamidase-like domains"/>
    <property type="match status" value="2"/>
</dbReference>
<reference evidence="1 2" key="1">
    <citation type="submission" date="2013-08" db="EMBL/GenBank/DDBJ databases">
        <title>The genome sequence of Skermanella stibiiresistens.</title>
        <authorList>
            <person name="Zhu W."/>
            <person name="Wang G."/>
        </authorList>
    </citation>
    <scope>NUCLEOTIDE SEQUENCE [LARGE SCALE GENOMIC DNA]</scope>
    <source>
        <strain evidence="1 2">SB22</strain>
    </source>
</reference>
<sequence length="315" mass="34193">MAHHHLKASPETVQWGLWDGTIPPALTVASGDTVTIDTLSGEPNDMPDAAAGFDILPEHTAVHAWCHRGPGPHLMTGPVFVQGAERGDVLEVRIKSIDFRQNWGWNIQLPLLGTLPEDFPEARRIHVPLDAARGVVRMPWGQELATSPFFGNFGVAPPPSWGRLSSKEPRAFGGNMDNKELLAGTTVYFPVFTEGALFSAGDGHALQGDGEVCLTAIETALTGTFELVVRKDMKLTLPRAESDTAWITMGFDEDLDDAVKHALRDMIKLIQEKTNLSAQDAYTLSSIAVDLRVTQTVDGNKGIHCVIDKSKLPTA</sequence>
<dbReference type="SUPFAM" id="SSF141130">
    <property type="entry name" value="Acetamidase/Formamidase-like"/>
    <property type="match status" value="1"/>
</dbReference>
<dbReference type="STRING" id="1385369.N825_26730"/>
<protein>
    <submittedName>
        <fullName evidence="1">Amidase</fullName>
    </submittedName>
</protein>
<dbReference type="AlphaFoldDB" id="W9GRN9"/>
<comment type="caution">
    <text evidence="1">The sequence shown here is derived from an EMBL/GenBank/DDBJ whole genome shotgun (WGS) entry which is preliminary data.</text>
</comment>
<dbReference type="PANTHER" id="PTHR31891:SF1">
    <property type="entry name" value="FORMAMIDASE C869.04-RELATED"/>
    <property type="match status" value="1"/>
</dbReference>
<keyword evidence="2" id="KW-1185">Reference proteome</keyword>
<gene>
    <name evidence="1" type="ORF">N825_26730</name>
</gene>
<dbReference type="PANTHER" id="PTHR31891">
    <property type="entry name" value="FORMAMIDASE C869.04-RELATED"/>
    <property type="match status" value="1"/>
</dbReference>
<dbReference type="Gene3D" id="3.10.28.20">
    <property type="entry name" value="Acetamidase/Formamidase-like domains"/>
    <property type="match status" value="1"/>
</dbReference>